<comment type="caution">
    <text evidence="2">The sequence shown here is derived from an EMBL/GenBank/DDBJ whole genome shotgun (WGS) entry which is preliminary data.</text>
</comment>
<organism evidence="2">
    <name type="scientific">Campylobacter jejuni</name>
    <dbReference type="NCBI Taxonomy" id="197"/>
    <lineage>
        <taxon>Bacteria</taxon>
        <taxon>Pseudomonadati</taxon>
        <taxon>Campylobacterota</taxon>
        <taxon>Epsilonproteobacteria</taxon>
        <taxon>Campylobacterales</taxon>
        <taxon>Campylobacteraceae</taxon>
        <taxon>Campylobacter</taxon>
    </lineage>
</organism>
<name>A0A5T1UCI2_CAMJU</name>
<dbReference type="InterPro" id="IPR046887">
    <property type="entry name" value="RsmE_PUA-like"/>
</dbReference>
<reference evidence="2" key="1">
    <citation type="submission" date="2018-07" db="EMBL/GenBank/DDBJ databases">
        <authorList>
            <consortium name="NARMS: The National Antimicrobial Resistance Monitoring System"/>
        </authorList>
    </citation>
    <scope>NUCLEOTIDE SEQUENCE</scope>
    <source>
        <strain evidence="2">CVM N17C010</strain>
    </source>
</reference>
<keyword evidence="2" id="KW-0808">Transferase</keyword>
<keyword evidence="2" id="KW-0489">Methyltransferase</keyword>
<evidence type="ECO:0000259" key="1">
    <source>
        <dbReference type="Pfam" id="PF20260"/>
    </source>
</evidence>
<protein>
    <submittedName>
        <fullName evidence="2">16S rRNA (Uracil(1498)-N(3))-methyltransferase</fullName>
    </submittedName>
</protein>
<dbReference type="Pfam" id="PF20260">
    <property type="entry name" value="PUA_4"/>
    <property type="match status" value="1"/>
</dbReference>
<accession>A0A5T1UCI2</accession>
<feature type="domain" description="Ribosomal RNA small subunit methyltransferase E PUA-like" evidence="1">
    <location>
        <begin position="16"/>
        <end position="39"/>
    </location>
</feature>
<dbReference type="AlphaFoldDB" id="A0A5T1UCI2"/>
<proteinExistence type="predicted"/>
<dbReference type="EMBL" id="AACQBV010000001">
    <property type="protein sequence ID" value="EAL6547138.1"/>
    <property type="molecule type" value="Genomic_DNA"/>
</dbReference>
<gene>
    <name evidence="2" type="ORF">DST43_00005</name>
</gene>
<feature type="non-terminal residue" evidence="2">
    <location>
        <position position="43"/>
    </location>
</feature>
<sequence length="43" mass="5207">MQFLYNKQAGEEFIQLQGENFNHLKVRRVKENSELNLRNLQDN</sequence>
<evidence type="ECO:0000313" key="2">
    <source>
        <dbReference type="EMBL" id="EAL6547138.1"/>
    </source>
</evidence>
<dbReference type="RefSeq" id="WP_373887020.1">
    <property type="nucleotide sequence ID" value="NZ_JBIMUV010000067.1"/>
</dbReference>
<dbReference type="GO" id="GO:0008168">
    <property type="term" value="F:methyltransferase activity"/>
    <property type="evidence" value="ECO:0007669"/>
    <property type="project" value="UniProtKB-KW"/>
</dbReference>
<dbReference type="GO" id="GO:0032259">
    <property type="term" value="P:methylation"/>
    <property type="evidence" value="ECO:0007669"/>
    <property type="project" value="UniProtKB-KW"/>
</dbReference>